<dbReference type="InterPro" id="IPR000160">
    <property type="entry name" value="GGDEF_dom"/>
</dbReference>
<keyword evidence="5" id="KW-1185">Reference proteome</keyword>
<dbReference type="InterPro" id="IPR043128">
    <property type="entry name" value="Rev_trsase/Diguanyl_cyclase"/>
</dbReference>
<dbReference type="EC" id="2.7.7.65" evidence="1"/>
<dbReference type="SUPFAM" id="SSF55073">
    <property type="entry name" value="Nucleotide cyclase"/>
    <property type="match status" value="1"/>
</dbReference>
<organism evidence="4 5">
    <name type="scientific">Sphingobium tyrosinilyticum</name>
    <dbReference type="NCBI Taxonomy" id="2715436"/>
    <lineage>
        <taxon>Bacteria</taxon>
        <taxon>Pseudomonadati</taxon>
        <taxon>Pseudomonadota</taxon>
        <taxon>Alphaproteobacteria</taxon>
        <taxon>Sphingomonadales</taxon>
        <taxon>Sphingomonadaceae</taxon>
        <taxon>Sphingobium</taxon>
    </lineage>
</organism>
<accession>A0ABV9EY14</accession>
<comment type="catalytic activity">
    <reaction evidence="2">
        <text>2 GTP = 3',3'-c-di-GMP + 2 diphosphate</text>
        <dbReference type="Rhea" id="RHEA:24898"/>
        <dbReference type="ChEBI" id="CHEBI:33019"/>
        <dbReference type="ChEBI" id="CHEBI:37565"/>
        <dbReference type="ChEBI" id="CHEBI:58805"/>
        <dbReference type="EC" id="2.7.7.65"/>
    </reaction>
</comment>
<dbReference type="CDD" id="cd01949">
    <property type="entry name" value="GGDEF"/>
    <property type="match status" value="1"/>
</dbReference>
<evidence type="ECO:0000256" key="2">
    <source>
        <dbReference type="ARBA" id="ARBA00034247"/>
    </source>
</evidence>
<dbReference type="Pfam" id="PF00990">
    <property type="entry name" value="GGDEF"/>
    <property type="match status" value="1"/>
</dbReference>
<feature type="domain" description="GGDEF" evidence="3">
    <location>
        <begin position="185"/>
        <end position="315"/>
    </location>
</feature>
<evidence type="ECO:0000313" key="5">
    <source>
        <dbReference type="Proteomes" id="UP001595957"/>
    </source>
</evidence>
<dbReference type="InterPro" id="IPR050469">
    <property type="entry name" value="Diguanylate_Cyclase"/>
</dbReference>
<dbReference type="SMART" id="SM00267">
    <property type="entry name" value="GGDEF"/>
    <property type="match status" value="1"/>
</dbReference>
<evidence type="ECO:0000313" key="4">
    <source>
        <dbReference type="EMBL" id="MFC4594465.1"/>
    </source>
</evidence>
<evidence type="ECO:0000259" key="3">
    <source>
        <dbReference type="PROSITE" id="PS50887"/>
    </source>
</evidence>
<dbReference type="PANTHER" id="PTHR45138">
    <property type="entry name" value="REGULATORY COMPONENTS OF SENSORY TRANSDUCTION SYSTEM"/>
    <property type="match status" value="1"/>
</dbReference>
<dbReference type="PANTHER" id="PTHR45138:SF9">
    <property type="entry name" value="DIGUANYLATE CYCLASE DGCM-RELATED"/>
    <property type="match status" value="1"/>
</dbReference>
<dbReference type="PROSITE" id="PS50887">
    <property type="entry name" value="GGDEF"/>
    <property type="match status" value="1"/>
</dbReference>
<protein>
    <recommendedName>
        <fullName evidence="1">diguanylate cyclase</fullName>
        <ecNumber evidence="1">2.7.7.65</ecNumber>
    </recommendedName>
</protein>
<dbReference type="Gene3D" id="3.30.70.270">
    <property type="match status" value="1"/>
</dbReference>
<reference evidence="5" key="1">
    <citation type="journal article" date="2019" name="Int. J. Syst. Evol. Microbiol.">
        <title>The Global Catalogue of Microorganisms (GCM) 10K type strain sequencing project: providing services to taxonomists for standard genome sequencing and annotation.</title>
        <authorList>
            <consortium name="The Broad Institute Genomics Platform"/>
            <consortium name="The Broad Institute Genome Sequencing Center for Infectious Disease"/>
            <person name="Wu L."/>
            <person name="Ma J."/>
        </authorList>
    </citation>
    <scope>NUCLEOTIDE SEQUENCE [LARGE SCALE GENOMIC DNA]</scope>
    <source>
        <strain evidence="5">NBRC 103632</strain>
    </source>
</reference>
<dbReference type="Proteomes" id="UP001595957">
    <property type="component" value="Unassembled WGS sequence"/>
</dbReference>
<comment type="caution">
    <text evidence="4">The sequence shown here is derived from an EMBL/GenBank/DDBJ whole genome shotgun (WGS) entry which is preliminary data.</text>
</comment>
<evidence type="ECO:0000256" key="1">
    <source>
        <dbReference type="ARBA" id="ARBA00012528"/>
    </source>
</evidence>
<dbReference type="NCBIfam" id="TIGR00254">
    <property type="entry name" value="GGDEF"/>
    <property type="match status" value="1"/>
</dbReference>
<proteinExistence type="predicted"/>
<dbReference type="RefSeq" id="WP_380804220.1">
    <property type="nucleotide sequence ID" value="NZ_JBHSFZ010000016.1"/>
</dbReference>
<gene>
    <name evidence="4" type="ORF">ACFO3E_09720</name>
</gene>
<dbReference type="EMBL" id="JBHSFZ010000016">
    <property type="protein sequence ID" value="MFC4594465.1"/>
    <property type="molecule type" value="Genomic_DNA"/>
</dbReference>
<name>A0ABV9EY14_9SPHN</name>
<dbReference type="InterPro" id="IPR029787">
    <property type="entry name" value="Nucleotide_cyclase"/>
</dbReference>
<sequence length="315" mass="34911">MAITFEQARKSLAFLDHHQLEPSAIYYEMALAYITGDLPDLVKDIETRTDGGVRLAWSEADKIVQDFLGKNRAMLDKREKEVAQQTRQLGDLTSEVHEVTSGLERDVANTVSEATGWPEASSEFLSRLAYAERELAELRSNVTKLQARLDSKADGEPDQGRDALTQALNRDGAHDVLRNLTCDGRSYIIIMFGLDNLSDLNAKHDRSVGDNILSALASTLRHFFQEQELIRWAGNQFVVVLRETPLMHARVIAEEALVAMSQRRLRLRGTGEWIGVVTASAGIVVGHREITTDVLDLARANLMSASEAGGNRVKG</sequence>